<evidence type="ECO:0000313" key="3">
    <source>
        <dbReference type="EMBL" id="RVU53829.1"/>
    </source>
</evidence>
<protein>
    <submittedName>
        <fullName evidence="3">GHKL domain-containing protein</fullName>
    </submittedName>
</protein>
<feature type="transmembrane region" description="Helical" evidence="1">
    <location>
        <begin position="312"/>
        <end position="333"/>
    </location>
</feature>
<feature type="transmembrane region" description="Helical" evidence="1">
    <location>
        <begin position="253"/>
        <end position="275"/>
    </location>
</feature>
<gene>
    <name evidence="3" type="ORF">EF514_10515</name>
</gene>
<sequence>MKMKIMVINKEIMKFFSFIAIIIFCSFSIFLLFYKFDNKYTHNGPQPKEGELIISPDTIDDFKYTYLIDDWEIYYNKLLGPDDFLNKNIEPDDYTSVGQDVNFIDSNNGNELKYAIGSTYRIIIKLPPTEESFIFEIPKTYCTYKLYINGVLMGELDNNSSEDYYSPNARSFKFTVSNADAIEVIIAIPVHIHIGENTSNPLVFGKSDSVETVANIRFLIRSFIIAFAISVALFNLVFYKITSADKENSNTLFIYYLMFCFFFSVYISIPIIELLSYTRTSWLLFESLSFPITITIFSLIQNKMMHLGKIFTNIILAIITLIILYTCIVYIFFGNNLNAILISSNILNLYTYSLAIYLFLTSIRFAYRKKYPKVMLIGTTVLITALLFERLFPNFESIYSGHMTEISGTVLIISIGIVFTRKISAYFKSNLILEKYNEDIIKMLDMQKSHYSKISKKNEILRAAHHDFRHHLFIIYQLSIENNTVQLKEYIESLNEQAKLQTQVSYCNHYIIDTLLKIYATLGEEKKADITIKVDIPDGLPFEDIDICVILSNLLENALKATQKLPLSERKINIHILSKMNYFGILVDNTFDALVDKPKRWLNKEGIGLSSINYICSKYNGKAKFYTSDNNIFHGKILLPLGNGINNWSDL</sequence>
<feature type="transmembrane region" description="Helical" evidence="1">
    <location>
        <begin position="12"/>
        <end position="34"/>
    </location>
</feature>
<dbReference type="InterPro" id="IPR036890">
    <property type="entry name" value="HATPase_C_sf"/>
</dbReference>
<dbReference type="Proteomes" id="UP000288812">
    <property type="component" value="Unassembled WGS sequence"/>
</dbReference>
<evidence type="ECO:0000313" key="4">
    <source>
        <dbReference type="Proteomes" id="UP000288812"/>
    </source>
</evidence>
<accession>A0A437S486</accession>
<feature type="transmembrane region" description="Helical" evidence="1">
    <location>
        <begin position="218"/>
        <end position="241"/>
    </location>
</feature>
<keyword evidence="4" id="KW-1185">Reference proteome</keyword>
<reference evidence="3 4" key="1">
    <citation type="submission" date="2018-11" db="EMBL/GenBank/DDBJ databases">
        <title>Genome sequencing and assembly of Anaerosphaera sp. nov., GS7-6-2.</title>
        <authorList>
            <person name="Rettenmaier R."/>
            <person name="Liebl W."/>
            <person name="Zverlov V."/>
        </authorList>
    </citation>
    <scope>NUCLEOTIDE SEQUENCE [LARGE SCALE GENOMIC DNA]</scope>
    <source>
        <strain evidence="3 4">GS7-6-2</strain>
    </source>
</reference>
<feature type="transmembrane region" description="Helical" evidence="1">
    <location>
        <begin position="398"/>
        <end position="419"/>
    </location>
</feature>
<comment type="caution">
    <text evidence="3">The sequence shown here is derived from an EMBL/GenBank/DDBJ whole genome shotgun (WGS) entry which is preliminary data.</text>
</comment>
<dbReference type="Gene3D" id="3.30.565.10">
    <property type="entry name" value="Histidine kinase-like ATPase, C-terminal domain"/>
    <property type="match status" value="1"/>
</dbReference>
<organism evidence="3 4">
    <name type="scientific">Anaerosphaera multitolerans</name>
    <dbReference type="NCBI Taxonomy" id="2487351"/>
    <lineage>
        <taxon>Bacteria</taxon>
        <taxon>Bacillati</taxon>
        <taxon>Bacillota</taxon>
        <taxon>Tissierellia</taxon>
        <taxon>Tissierellales</taxon>
        <taxon>Peptoniphilaceae</taxon>
        <taxon>Anaerosphaera</taxon>
    </lineage>
</organism>
<evidence type="ECO:0000259" key="2">
    <source>
        <dbReference type="Pfam" id="PF14501"/>
    </source>
</evidence>
<name>A0A437S486_9FIRM</name>
<feature type="domain" description="Sensor histidine kinase NatK-like C-terminal" evidence="2">
    <location>
        <begin position="545"/>
        <end position="640"/>
    </location>
</feature>
<feature type="transmembrane region" description="Helical" evidence="1">
    <location>
        <begin position="281"/>
        <end position="300"/>
    </location>
</feature>
<dbReference type="Pfam" id="PF14501">
    <property type="entry name" value="HATPase_c_5"/>
    <property type="match status" value="1"/>
</dbReference>
<keyword evidence="1" id="KW-0472">Membrane</keyword>
<feature type="transmembrane region" description="Helical" evidence="1">
    <location>
        <begin position="372"/>
        <end position="392"/>
    </location>
</feature>
<dbReference type="EMBL" id="RLIH01000028">
    <property type="protein sequence ID" value="RVU53829.1"/>
    <property type="molecule type" value="Genomic_DNA"/>
</dbReference>
<keyword evidence="1" id="KW-1133">Transmembrane helix</keyword>
<keyword evidence="1" id="KW-0812">Transmembrane</keyword>
<dbReference type="InterPro" id="IPR032834">
    <property type="entry name" value="NatK-like_C"/>
</dbReference>
<dbReference type="OrthoDB" id="9156435at2"/>
<evidence type="ECO:0000256" key="1">
    <source>
        <dbReference type="SAM" id="Phobius"/>
    </source>
</evidence>
<dbReference type="AlphaFoldDB" id="A0A437S486"/>
<proteinExistence type="predicted"/>
<dbReference type="SUPFAM" id="SSF55874">
    <property type="entry name" value="ATPase domain of HSP90 chaperone/DNA topoisomerase II/histidine kinase"/>
    <property type="match status" value="1"/>
</dbReference>
<feature type="transmembrane region" description="Helical" evidence="1">
    <location>
        <begin position="339"/>
        <end position="360"/>
    </location>
</feature>